<proteinExistence type="predicted"/>
<accession>A0A0G0WVM4</accession>
<evidence type="ECO:0000313" key="2">
    <source>
        <dbReference type="Proteomes" id="UP000033969"/>
    </source>
</evidence>
<comment type="caution">
    <text evidence="1">The sequence shown here is derived from an EMBL/GenBank/DDBJ whole genome shotgun (WGS) entry which is preliminary data.</text>
</comment>
<reference evidence="1 2" key="1">
    <citation type="journal article" date="2015" name="Nature">
        <title>rRNA introns, odd ribosomes, and small enigmatic genomes across a large radiation of phyla.</title>
        <authorList>
            <person name="Brown C.T."/>
            <person name="Hug L.A."/>
            <person name="Thomas B.C."/>
            <person name="Sharon I."/>
            <person name="Castelle C.J."/>
            <person name="Singh A."/>
            <person name="Wilkins M.J."/>
            <person name="Williams K.H."/>
            <person name="Banfield J.F."/>
        </authorList>
    </citation>
    <scope>NUCLEOTIDE SEQUENCE [LARGE SCALE GENOMIC DNA]</scope>
</reference>
<protein>
    <submittedName>
        <fullName evidence="1">Uncharacterized protein</fullName>
    </submittedName>
</protein>
<dbReference type="Proteomes" id="UP000033969">
    <property type="component" value="Unassembled WGS sequence"/>
</dbReference>
<name>A0A0G0WVM4_9BACT</name>
<dbReference type="EMBL" id="LCBU01000047">
    <property type="protein sequence ID" value="KKS16157.1"/>
    <property type="molecule type" value="Genomic_DNA"/>
</dbReference>
<gene>
    <name evidence="1" type="ORF">UU74_C0047G0006</name>
</gene>
<sequence length="51" mass="5810">MPSDVTVDIAHFEDITIDIDGKNTSISIDDKSVLDYDLVYFRAHNSHIFLL</sequence>
<evidence type="ECO:0000313" key="1">
    <source>
        <dbReference type="EMBL" id="KKS16157.1"/>
    </source>
</evidence>
<dbReference type="AlphaFoldDB" id="A0A0G0WVM4"/>
<organism evidence="1 2">
    <name type="scientific">Candidatus Woesebacteria bacterium GW2011_GWA1_41_7</name>
    <dbReference type="NCBI Taxonomy" id="1618556"/>
    <lineage>
        <taxon>Bacteria</taxon>
        <taxon>Candidatus Woeseibacteriota</taxon>
    </lineage>
</organism>